<evidence type="ECO:0008006" key="5">
    <source>
        <dbReference type="Google" id="ProtNLM"/>
    </source>
</evidence>
<feature type="compositionally biased region" description="Polar residues" evidence="1">
    <location>
        <begin position="63"/>
        <end position="82"/>
    </location>
</feature>
<keyword evidence="2" id="KW-0472">Membrane</keyword>
<keyword evidence="2" id="KW-1133">Transmembrane helix</keyword>
<evidence type="ECO:0000313" key="3">
    <source>
        <dbReference type="EMBL" id="PMD43609.1"/>
    </source>
</evidence>
<feature type="compositionally biased region" description="Basic and acidic residues" evidence="1">
    <location>
        <begin position="159"/>
        <end position="173"/>
    </location>
</feature>
<feature type="compositionally biased region" description="Low complexity" evidence="1">
    <location>
        <begin position="16"/>
        <end position="27"/>
    </location>
</feature>
<proteinExistence type="predicted"/>
<name>A0A2J6RYM1_HYAVF</name>
<evidence type="ECO:0000313" key="4">
    <source>
        <dbReference type="Proteomes" id="UP000235786"/>
    </source>
</evidence>
<gene>
    <name evidence="3" type="ORF">L207DRAFT_301173</name>
</gene>
<dbReference type="Gene3D" id="2.120.10.70">
    <property type="entry name" value="Fucose-specific lectin"/>
    <property type="match status" value="1"/>
</dbReference>
<evidence type="ECO:0000256" key="2">
    <source>
        <dbReference type="SAM" id="Phobius"/>
    </source>
</evidence>
<feature type="compositionally biased region" description="Basic and acidic residues" evidence="1">
    <location>
        <begin position="125"/>
        <end position="136"/>
    </location>
</feature>
<keyword evidence="4" id="KW-1185">Reference proteome</keyword>
<dbReference type="AlphaFoldDB" id="A0A2J6RYM1"/>
<protein>
    <recommendedName>
        <fullName evidence="5">Fucose-specific lectin</fullName>
    </recommendedName>
</protein>
<sequence length="604" mass="66135">MTTSDPDNVRAGEDAPMPISPLSPSISRGTGLLINPEPEQQHQTVQSPTSYDPGENSQRERMPSTSRQGSTSYQGNGSQGNHLQRWDSHMSDPQYSEEAPYINHATRPVPDRRHSTTSQSSIAPNERRGTQSDIRRQSNASASNAAGQDRRASHTQNMIRRESILDENQRADDINQAPNNPAGIGSHPMVPIHELAVKTSETSSEVVEVVEVVRNPSWRRRFSLTREHPTLTRWLFVFFFLTIGFLIGLIAPLVLYFKLKRNTVTQAPTLTATIIPQASILPITDSSVGAAQVVIGTYFSTASSGALQTRVVYNGGNGQLCIRTESLGDWSNVQCLDGANPREDTPLTVLDWLGGPSIYYITADNYLSGIDNMPVNDTWKFSTLRDEKRPTHPQSQLSSVTWFNGTSSWLYYQDINSQLREYGLDDYRDIVWRDGSTGPLGLALTGTGIGTARWWLPSDGSEVLEVFVQVSGGALHGRVYMEDVWTSDFYAVDGTPNTVSEGAPLTSTVVHQPNNATMVLLTYVASNGFLTVQSRGTNGTNTAFAAFSTPQNVLQSDGSSTTGIAAFDAQGQPMIYFVKNNHVLQISAPDVAAKNWTIFDVTAA</sequence>
<feature type="compositionally biased region" description="Polar residues" evidence="1">
    <location>
        <begin position="41"/>
        <end position="50"/>
    </location>
</feature>
<accession>A0A2J6RYM1</accession>
<dbReference type="STRING" id="1149755.A0A2J6RYM1"/>
<feature type="transmembrane region" description="Helical" evidence="2">
    <location>
        <begin position="234"/>
        <end position="257"/>
    </location>
</feature>
<organism evidence="3 4">
    <name type="scientific">Hyaloscypha variabilis (strain UAMH 11265 / GT02V1 / F)</name>
    <name type="common">Meliniomyces variabilis</name>
    <dbReference type="NCBI Taxonomy" id="1149755"/>
    <lineage>
        <taxon>Eukaryota</taxon>
        <taxon>Fungi</taxon>
        <taxon>Dikarya</taxon>
        <taxon>Ascomycota</taxon>
        <taxon>Pezizomycotina</taxon>
        <taxon>Leotiomycetes</taxon>
        <taxon>Helotiales</taxon>
        <taxon>Hyaloscyphaceae</taxon>
        <taxon>Hyaloscypha</taxon>
        <taxon>Hyaloscypha variabilis</taxon>
    </lineage>
</organism>
<dbReference type="SUPFAM" id="SSF89372">
    <property type="entry name" value="Fucose-specific lectin"/>
    <property type="match status" value="1"/>
</dbReference>
<evidence type="ECO:0000256" key="1">
    <source>
        <dbReference type="SAM" id="MobiDB-lite"/>
    </source>
</evidence>
<dbReference type="EMBL" id="KZ613942">
    <property type="protein sequence ID" value="PMD43609.1"/>
    <property type="molecule type" value="Genomic_DNA"/>
</dbReference>
<feature type="region of interest" description="Disordered" evidence="1">
    <location>
        <begin position="1"/>
        <end position="187"/>
    </location>
</feature>
<reference evidence="3 4" key="1">
    <citation type="submission" date="2016-04" db="EMBL/GenBank/DDBJ databases">
        <title>A degradative enzymes factory behind the ericoid mycorrhizal symbiosis.</title>
        <authorList>
            <consortium name="DOE Joint Genome Institute"/>
            <person name="Martino E."/>
            <person name="Morin E."/>
            <person name="Grelet G."/>
            <person name="Kuo A."/>
            <person name="Kohler A."/>
            <person name="Daghino S."/>
            <person name="Barry K."/>
            <person name="Choi C."/>
            <person name="Cichocki N."/>
            <person name="Clum A."/>
            <person name="Copeland A."/>
            <person name="Hainaut M."/>
            <person name="Haridas S."/>
            <person name="Labutti K."/>
            <person name="Lindquist E."/>
            <person name="Lipzen A."/>
            <person name="Khouja H.-R."/>
            <person name="Murat C."/>
            <person name="Ohm R."/>
            <person name="Olson A."/>
            <person name="Spatafora J."/>
            <person name="Veneault-Fourrey C."/>
            <person name="Henrissat B."/>
            <person name="Grigoriev I."/>
            <person name="Martin F."/>
            <person name="Perotto S."/>
        </authorList>
    </citation>
    <scope>NUCLEOTIDE SEQUENCE [LARGE SCALE GENOMIC DNA]</scope>
    <source>
        <strain evidence="3 4">F</strain>
    </source>
</reference>
<dbReference type="Proteomes" id="UP000235786">
    <property type="component" value="Unassembled WGS sequence"/>
</dbReference>
<dbReference type="OrthoDB" id="5428293at2759"/>
<keyword evidence="2" id="KW-0812">Transmembrane</keyword>